<evidence type="ECO:0000313" key="4">
    <source>
        <dbReference type="Proteomes" id="UP000494106"/>
    </source>
</evidence>
<dbReference type="PROSITE" id="PS50181">
    <property type="entry name" value="FBOX"/>
    <property type="match status" value="1"/>
</dbReference>
<evidence type="ECO:0000313" key="3">
    <source>
        <dbReference type="EMBL" id="CAB3238407.1"/>
    </source>
</evidence>
<dbReference type="PANTHER" id="PTHR14381">
    <property type="entry name" value="DACTYLIN"/>
    <property type="match status" value="1"/>
</dbReference>
<comment type="caution">
    <text evidence="2">The sequence shown here is derived from an EMBL/GenBank/DDBJ whole genome shotgun (WGS) entry which is preliminary data.</text>
</comment>
<dbReference type="SUPFAM" id="SSF81383">
    <property type="entry name" value="F-box domain"/>
    <property type="match status" value="1"/>
</dbReference>
<keyword evidence="4" id="KW-1185">Reference proteome</keyword>
<evidence type="ECO:0000259" key="1">
    <source>
        <dbReference type="PROSITE" id="PS50181"/>
    </source>
</evidence>
<dbReference type="InterPro" id="IPR001810">
    <property type="entry name" value="F-box_dom"/>
</dbReference>
<dbReference type="Proteomes" id="UP000494256">
    <property type="component" value="Unassembled WGS sequence"/>
</dbReference>
<dbReference type="OrthoDB" id="435188at2759"/>
<organism evidence="2 4">
    <name type="scientific">Arctia plantaginis</name>
    <name type="common">Wood tiger moth</name>
    <name type="synonym">Phalaena plantaginis</name>
    <dbReference type="NCBI Taxonomy" id="874455"/>
    <lineage>
        <taxon>Eukaryota</taxon>
        <taxon>Metazoa</taxon>
        <taxon>Ecdysozoa</taxon>
        <taxon>Arthropoda</taxon>
        <taxon>Hexapoda</taxon>
        <taxon>Insecta</taxon>
        <taxon>Pterygota</taxon>
        <taxon>Neoptera</taxon>
        <taxon>Endopterygota</taxon>
        <taxon>Lepidoptera</taxon>
        <taxon>Glossata</taxon>
        <taxon>Ditrysia</taxon>
        <taxon>Noctuoidea</taxon>
        <taxon>Erebidae</taxon>
        <taxon>Arctiinae</taxon>
        <taxon>Arctia</taxon>
    </lineage>
</organism>
<dbReference type="SUPFAM" id="SSF50978">
    <property type="entry name" value="WD40 repeat-like"/>
    <property type="match status" value="1"/>
</dbReference>
<dbReference type="InterPro" id="IPR052301">
    <property type="entry name" value="SCF_F-box/WD-repeat"/>
</dbReference>
<dbReference type="EMBL" id="CADEBC010000479">
    <property type="protein sequence ID" value="CAB3233461.1"/>
    <property type="molecule type" value="Genomic_DNA"/>
</dbReference>
<accession>A0A8S0ZNX5</accession>
<dbReference type="GO" id="GO:0031146">
    <property type="term" value="P:SCF-dependent proteasomal ubiquitin-dependent protein catabolic process"/>
    <property type="evidence" value="ECO:0007669"/>
    <property type="project" value="TreeGrafter"/>
</dbReference>
<proteinExistence type="predicted"/>
<dbReference type="Gene3D" id="1.20.1280.50">
    <property type="match status" value="1"/>
</dbReference>
<dbReference type="AlphaFoldDB" id="A0A8S0ZNX5"/>
<dbReference type="InterPro" id="IPR036047">
    <property type="entry name" value="F-box-like_dom_sf"/>
</dbReference>
<dbReference type="InterPro" id="IPR036322">
    <property type="entry name" value="WD40_repeat_dom_sf"/>
</dbReference>
<dbReference type="Pfam" id="PF12937">
    <property type="entry name" value="F-box-like"/>
    <property type="match status" value="1"/>
</dbReference>
<dbReference type="GO" id="GO:0019005">
    <property type="term" value="C:SCF ubiquitin ligase complex"/>
    <property type="evidence" value="ECO:0007669"/>
    <property type="project" value="TreeGrafter"/>
</dbReference>
<dbReference type="EMBL" id="CADEBD010000306">
    <property type="protein sequence ID" value="CAB3238407.1"/>
    <property type="molecule type" value="Genomic_DNA"/>
</dbReference>
<reference evidence="4 5" key="1">
    <citation type="submission" date="2020-04" db="EMBL/GenBank/DDBJ databases">
        <authorList>
            <person name="Wallbank WR R."/>
            <person name="Pardo Diaz C."/>
            <person name="Kozak K."/>
            <person name="Martin S."/>
            <person name="Jiggins C."/>
            <person name="Moest M."/>
            <person name="Warren A I."/>
            <person name="Byers J.R.P. K."/>
            <person name="Montejo-Kovacevich G."/>
            <person name="Yen C E."/>
        </authorList>
    </citation>
    <scope>NUCLEOTIDE SEQUENCE [LARGE SCALE GENOMIC DNA]</scope>
</reference>
<evidence type="ECO:0000313" key="5">
    <source>
        <dbReference type="Proteomes" id="UP000494256"/>
    </source>
</evidence>
<name>A0A8S0ZNX5_ARCPL</name>
<dbReference type="Gene3D" id="2.130.10.10">
    <property type="entry name" value="YVTN repeat-like/Quinoprotein amine dehydrogenase"/>
    <property type="match status" value="1"/>
</dbReference>
<dbReference type="SMART" id="SM00256">
    <property type="entry name" value="FBOX"/>
    <property type="match status" value="1"/>
</dbReference>
<dbReference type="Proteomes" id="UP000494106">
    <property type="component" value="Unassembled WGS sequence"/>
</dbReference>
<feature type="domain" description="F-box" evidence="1">
    <location>
        <begin position="2"/>
        <end position="49"/>
    </location>
</feature>
<sequence length="430" mass="49584">MTDDILLLPLDILVHIFRKLNTSDLRNVMLTCKTLRDVIKNDSRIWRSFCRNSVVFRDREGNRWYNILTWYNRCRISRNWQNGCYKSKELIRHYTNYMPWLKFYNSEVMLLTIGSELVCHQTDNKGVPICNKRLWKIDVPKVLRQDVRTNDISRFVLKNNLLVCGNRDGCVAVYRLNNILKRPKLECHIKDCHDDGLAEVSDVEVIDSRDQLSIVSGSSSSSNLLICTLRTGDDARPVQNSNQNVMYIPLQDCIGTKCLSLNKMADRLAIGLKGNSQPVLLDVNNAKMLLTAKDTMNHRRSVRDIQWHDENTVVYVTHSGFLQLMDMRTHQGVYKARDPFQSTLYCVKTDGENAILVGSAEYSRCVLFDARNSRNHVQMYFTQRNSSPVYSLDFDSTKLITAVDRGVAVLNFNVDSTSQPCRDYSSHVFQ</sequence>
<protein>
    <recommendedName>
        <fullName evidence="1">F-box domain-containing protein</fullName>
    </recommendedName>
</protein>
<dbReference type="PANTHER" id="PTHR14381:SF1">
    <property type="entry name" value="F-BOX_WD REPEAT-CONTAINING PROTEIN 4"/>
    <property type="match status" value="1"/>
</dbReference>
<dbReference type="InterPro" id="IPR015943">
    <property type="entry name" value="WD40/YVTN_repeat-like_dom_sf"/>
</dbReference>
<gene>
    <name evidence="2" type="ORF">APLA_LOCUS5281</name>
    <name evidence="3" type="ORF">APLA_LOCUS8202</name>
</gene>
<evidence type="ECO:0000313" key="2">
    <source>
        <dbReference type="EMBL" id="CAB3233461.1"/>
    </source>
</evidence>